<reference evidence="3" key="1">
    <citation type="submission" date="2018-11" db="EMBL/GenBank/DDBJ databases">
        <authorList>
            <person name="Alioto T."/>
            <person name="Alioto T."/>
        </authorList>
    </citation>
    <scope>NUCLEOTIDE SEQUENCE</scope>
</reference>
<name>A0A8B6D9X2_MYTGA</name>
<dbReference type="OrthoDB" id="6113286at2759"/>
<dbReference type="PROSITE" id="PS50041">
    <property type="entry name" value="C_TYPE_LECTIN_2"/>
    <property type="match status" value="1"/>
</dbReference>
<dbReference type="InterPro" id="IPR016186">
    <property type="entry name" value="C-type_lectin-like/link_sf"/>
</dbReference>
<evidence type="ECO:0000313" key="4">
    <source>
        <dbReference type="Proteomes" id="UP000596742"/>
    </source>
</evidence>
<evidence type="ECO:0000259" key="2">
    <source>
        <dbReference type="PROSITE" id="PS50041"/>
    </source>
</evidence>
<dbReference type="Gene3D" id="3.10.100.10">
    <property type="entry name" value="Mannose-Binding Protein A, subunit A"/>
    <property type="match status" value="1"/>
</dbReference>
<protein>
    <recommendedName>
        <fullName evidence="2">C-type lectin domain-containing protein</fullName>
    </recommendedName>
</protein>
<keyword evidence="1" id="KW-1015">Disulfide bond</keyword>
<dbReference type="Proteomes" id="UP000596742">
    <property type="component" value="Unassembled WGS sequence"/>
</dbReference>
<keyword evidence="4" id="KW-1185">Reference proteome</keyword>
<dbReference type="Pfam" id="PF00059">
    <property type="entry name" value="Lectin_C"/>
    <property type="match status" value="1"/>
</dbReference>
<evidence type="ECO:0000256" key="1">
    <source>
        <dbReference type="ARBA" id="ARBA00023157"/>
    </source>
</evidence>
<gene>
    <name evidence="3" type="ORF">MGAL_10B032624</name>
</gene>
<dbReference type="EMBL" id="UYJE01003053">
    <property type="protein sequence ID" value="VDI16184.1"/>
    <property type="molecule type" value="Genomic_DNA"/>
</dbReference>
<dbReference type="SUPFAM" id="SSF56436">
    <property type="entry name" value="C-type lectin-like"/>
    <property type="match status" value="1"/>
</dbReference>
<dbReference type="PANTHER" id="PTHR22801">
    <property type="entry name" value="LITHOSTATHINE"/>
    <property type="match status" value="1"/>
</dbReference>
<dbReference type="CDD" id="cd00037">
    <property type="entry name" value="CLECT"/>
    <property type="match status" value="1"/>
</dbReference>
<dbReference type="PROSITE" id="PS00615">
    <property type="entry name" value="C_TYPE_LECTIN_1"/>
    <property type="match status" value="1"/>
</dbReference>
<organism evidence="3 4">
    <name type="scientific">Mytilus galloprovincialis</name>
    <name type="common">Mediterranean mussel</name>
    <dbReference type="NCBI Taxonomy" id="29158"/>
    <lineage>
        <taxon>Eukaryota</taxon>
        <taxon>Metazoa</taxon>
        <taxon>Spiralia</taxon>
        <taxon>Lophotrochozoa</taxon>
        <taxon>Mollusca</taxon>
        <taxon>Bivalvia</taxon>
        <taxon>Autobranchia</taxon>
        <taxon>Pteriomorphia</taxon>
        <taxon>Mytilida</taxon>
        <taxon>Mytiloidea</taxon>
        <taxon>Mytilidae</taxon>
        <taxon>Mytilinae</taxon>
        <taxon>Mytilus</taxon>
    </lineage>
</organism>
<dbReference type="InterPro" id="IPR018378">
    <property type="entry name" value="C-type_lectin_CS"/>
</dbReference>
<dbReference type="PANTHER" id="PTHR22801:SF63">
    <property type="entry name" value="C-TYPE LECTIN DOMAIN-CONTAINING PROTEIN"/>
    <property type="match status" value="1"/>
</dbReference>
<dbReference type="InterPro" id="IPR001304">
    <property type="entry name" value="C-type_lectin-like"/>
</dbReference>
<comment type="caution">
    <text evidence="3">The sequence shown here is derived from an EMBL/GenBank/DDBJ whole genome shotgun (WGS) entry which is preliminary data.</text>
</comment>
<accession>A0A8B6D9X2</accession>
<dbReference type="AlphaFoldDB" id="A0A8B6D9X2"/>
<feature type="domain" description="C-type lectin" evidence="2">
    <location>
        <begin position="123"/>
        <end position="243"/>
    </location>
</feature>
<dbReference type="InterPro" id="IPR016187">
    <property type="entry name" value="CTDL_fold"/>
</dbReference>
<proteinExistence type="predicted"/>
<dbReference type="SMART" id="SM00034">
    <property type="entry name" value="CLECT"/>
    <property type="match status" value="1"/>
</dbReference>
<dbReference type="InterPro" id="IPR050801">
    <property type="entry name" value="Ca-Dep_Lectins_ImmuneDev"/>
</dbReference>
<sequence length="247" mass="27730">MDTSNRFRVKIASVFYTVIALNFNIENLNASSFTEALFGTQENTRIQIGKDTLEVYSESVTDCARRCVLLDQCCLASYSDDTSTCLLDQSGSCCIDTLIEIGWRTIKKQTANASSTCTNCLVFDRSLYKIIDNEKKWQEAVDECKCQGGKLIEIETKKENDFILTELKNRNTGTLGYWLGGYNFNNDFDLEWISNPGQGMPFDGTGVGEPNNPFTELCLAAWDDIDFDWADIPCSAILPYICEFSAD</sequence>
<evidence type="ECO:0000313" key="3">
    <source>
        <dbReference type="EMBL" id="VDI16184.1"/>
    </source>
</evidence>